<dbReference type="Pfam" id="PF07355">
    <property type="entry name" value="GRDB"/>
    <property type="match status" value="1"/>
</dbReference>
<gene>
    <name evidence="2" type="ORF">METZ01_LOCUS516327</name>
</gene>
<protein>
    <recommendedName>
        <fullName evidence="3">Glycine/betaine/sarcosine/D-proline family reductase selenoprotein B</fullName>
    </recommendedName>
</protein>
<dbReference type="InterPro" id="IPR010187">
    <property type="entry name" value="Various_sel_PB"/>
</dbReference>
<evidence type="ECO:0008006" key="3">
    <source>
        <dbReference type="Google" id="ProtNLM"/>
    </source>
</evidence>
<sequence>SPHDVPVPYMQRLKDYYLALGYGNPYRWAQYKEVPFTKLQKPLSDTKVGLVVTCAPFQTGKGDQGPGAPYNAGAKFYRVYADSIEGNPDVRISHLGYDRNYTTAADINTYFPLNQLKNAANEGRIGSLSSHFYGTPTNRSQVTTIKQDCADVLEGLRQDGAEAAVVVAT</sequence>
<dbReference type="GO" id="GO:0050485">
    <property type="term" value="F:oxidoreductase activity, acting on X-H and Y-H to form an X-Y bond, with a disulfide as acceptor"/>
    <property type="evidence" value="ECO:0007669"/>
    <property type="project" value="InterPro"/>
</dbReference>
<accession>A0A383F483</accession>
<reference evidence="2" key="1">
    <citation type="submission" date="2018-05" db="EMBL/GenBank/DDBJ databases">
        <authorList>
            <person name="Lanie J.A."/>
            <person name="Ng W.-L."/>
            <person name="Kazmierczak K.M."/>
            <person name="Andrzejewski T.M."/>
            <person name="Davidsen T.M."/>
            <person name="Wayne K.J."/>
            <person name="Tettelin H."/>
            <person name="Glass J.I."/>
            <person name="Rusch D."/>
            <person name="Podicherti R."/>
            <person name="Tsui H.-C.T."/>
            <person name="Winkler M.E."/>
        </authorList>
    </citation>
    <scope>NUCLEOTIDE SEQUENCE</scope>
</reference>
<keyword evidence="1" id="KW-0560">Oxidoreductase</keyword>
<proteinExistence type="predicted"/>
<dbReference type="EMBL" id="UINC01231082">
    <property type="protein sequence ID" value="SVE63473.1"/>
    <property type="molecule type" value="Genomic_DNA"/>
</dbReference>
<evidence type="ECO:0000256" key="1">
    <source>
        <dbReference type="ARBA" id="ARBA00023002"/>
    </source>
</evidence>
<feature type="non-terminal residue" evidence="2">
    <location>
        <position position="1"/>
    </location>
</feature>
<dbReference type="AlphaFoldDB" id="A0A383F483"/>
<organism evidence="2">
    <name type="scientific">marine metagenome</name>
    <dbReference type="NCBI Taxonomy" id="408172"/>
    <lineage>
        <taxon>unclassified sequences</taxon>
        <taxon>metagenomes</taxon>
        <taxon>ecological metagenomes</taxon>
    </lineage>
</organism>
<evidence type="ECO:0000313" key="2">
    <source>
        <dbReference type="EMBL" id="SVE63473.1"/>
    </source>
</evidence>
<name>A0A383F483_9ZZZZ</name>